<dbReference type="EMBL" id="FQUA01000009">
    <property type="protein sequence ID" value="SHE88806.1"/>
    <property type="molecule type" value="Genomic_DNA"/>
</dbReference>
<reference evidence="7" key="2">
    <citation type="submission" date="2016-01" db="EMBL/GenBank/DDBJ databases">
        <authorList>
            <person name="Poehlein A."/>
            <person name="Schlien K."/>
            <person name="Gottschalk G."/>
            <person name="Buckel W."/>
            <person name="Daniel R."/>
        </authorList>
    </citation>
    <scope>NUCLEOTIDE SEQUENCE [LARGE SCALE GENOMIC DNA]</scope>
    <source>
        <strain evidence="7">X2</strain>
    </source>
</reference>
<organism evidence="6 8">
    <name type="scientific">Anaerotignum propionicum DSM 1682</name>
    <dbReference type="NCBI Taxonomy" id="991789"/>
    <lineage>
        <taxon>Bacteria</taxon>
        <taxon>Bacillati</taxon>
        <taxon>Bacillota</taxon>
        <taxon>Clostridia</taxon>
        <taxon>Lachnospirales</taxon>
        <taxon>Anaerotignaceae</taxon>
        <taxon>Anaerotignum</taxon>
    </lineage>
</organism>
<dbReference type="InterPro" id="IPR020449">
    <property type="entry name" value="Tscrpt_reg_AraC-type_HTH"/>
</dbReference>
<dbReference type="PANTHER" id="PTHR47893:SF1">
    <property type="entry name" value="REGULATORY PROTEIN PCHR"/>
    <property type="match status" value="1"/>
</dbReference>
<dbReference type="RefSeq" id="WP_066053952.1">
    <property type="nucleotide sequence ID" value="NZ_CP014223.1"/>
</dbReference>
<keyword evidence="2 6" id="KW-0238">DNA-binding</keyword>
<evidence type="ECO:0000256" key="1">
    <source>
        <dbReference type="ARBA" id="ARBA00023015"/>
    </source>
</evidence>
<evidence type="ECO:0000313" key="6">
    <source>
        <dbReference type="EMBL" id="SHE88806.1"/>
    </source>
</evidence>
<gene>
    <name evidence="5" type="primary">tetD</name>
    <name evidence="5" type="ORF">CPRO_20930</name>
    <name evidence="6" type="ORF">SAMN02745151_02114</name>
</gene>
<dbReference type="KEGG" id="cpro:CPRO_20930"/>
<dbReference type="Gene3D" id="1.10.10.60">
    <property type="entry name" value="Homeodomain-like"/>
    <property type="match status" value="2"/>
</dbReference>
<dbReference type="AlphaFoldDB" id="A0A0X8VD66"/>
<dbReference type="SUPFAM" id="SSF46689">
    <property type="entry name" value="Homeodomain-like"/>
    <property type="match status" value="2"/>
</dbReference>
<dbReference type="InterPro" id="IPR053142">
    <property type="entry name" value="PchR_regulatory_protein"/>
</dbReference>
<dbReference type="Proteomes" id="UP000068026">
    <property type="component" value="Chromosome"/>
</dbReference>
<keyword evidence="7" id="KW-1185">Reference proteome</keyword>
<proteinExistence type="predicted"/>
<dbReference type="GO" id="GO:0003700">
    <property type="term" value="F:DNA-binding transcription factor activity"/>
    <property type="evidence" value="ECO:0007669"/>
    <property type="project" value="InterPro"/>
</dbReference>
<reference evidence="8" key="3">
    <citation type="submission" date="2016-11" db="EMBL/GenBank/DDBJ databases">
        <authorList>
            <person name="Jaros S."/>
            <person name="Januszkiewicz K."/>
            <person name="Wedrychowicz H."/>
        </authorList>
    </citation>
    <scope>NUCLEOTIDE SEQUENCE [LARGE SCALE GENOMIC DNA]</scope>
    <source>
        <strain evidence="8">DSM 1682</strain>
    </source>
</reference>
<dbReference type="GO" id="GO:0043565">
    <property type="term" value="F:sequence-specific DNA binding"/>
    <property type="evidence" value="ECO:0007669"/>
    <property type="project" value="InterPro"/>
</dbReference>
<dbReference type="EMBL" id="CP014223">
    <property type="protein sequence ID" value="AMJ41674.1"/>
    <property type="molecule type" value="Genomic_DNA"/>
</dbReference>
<accession>A0A0X8VD66</accession>
<keyword evidence="3" id="KW-0804">Transcription</keyword>
<dbReference type="Proteomes" id="UP000184204">
    <property type="component" value="Unassembled WGS sequence"/>
</dbReference>
<reference evidence="5 7" key="1">
    <citation type="journal article" date="2016" name="Genome Announc.">
        <title>Complete Genome Sequence of the Amino Acid-Fermenting Clostridium propionicum X2 (DSM 1682).</title>
        <authorList>
            <person name="Poehlein A."/>
            <person name="Schlien K."/>
            <person name="Chowdhury N.P."/>
            <person name="Gottschalk G."/>
            <person name="Buckel W."/>
            <person name="Daniel R."/>
        </authorList>
    </citation>
    <scope>NUCLEOTIDE SEQUENCE [LARGE SCALE GENOMIC DNA]</scope>
    <source>
        <strain evidence="5 7">X2</strain>
    </source>
</reference>
<evidence type="ECO:0000256" key="3">
    <source>
        <dbReference type="ARBA" id="ARBA00023163"/>
    </source>
</evidence>
<dbReference type="PANTHER" id="PTHR47893">
    <property type="entry name" value="REGULATORY PROTEIN PCHR"/>
    <property type="match status" value="1"/>
</dbReference>
<evidence type="ECO:0000313" key="5">
    <source>
        <dbReference type="EMBL" id="AMJ41674.1"/>
    </source>
</evidence>
<feature type="domain" description="HTH araC/xylS-type" evidence="4">
    <location>
        <begin position="219"/>
        <end position="317"/>
    </location>
</feature>
<dbReference type="SMART" id="SM00342">
    <property type="entry name" value="HTH_ARAC"/>
    <property type="match status" value="1"/>
</dbReference>
<dbReference type="PROSITE" id="PS01124">
    <property type="entry name" value="HTH_ARAC_FAMILY_2"/>
    <property type="match status" value="1"/>
</dbReference>
<protein>
    <submittedName>
        <fullName evidence="6">AraC-type DNA-binding protein</fullName>
    </submittedName>
    <submittedName>
        <fullName evidence="5">Transposon Tn10 TetD protein</fullName>
    </submittedName>
</protein>
<evidence type="ECO:0000313" key="7">
    <source>
        <dbReference type="Proteomes" id="UP000068026"/>
    </source>
</evidence>
<evidence type="ECO:0000259" key="4">
    <source>
        <dbReference type="PROSITE" id="PS01124"/>
    </source>
</evidence>
<keyword evidence="1" id="KW-0805">Transcription regulation</keyword>
<dbReference type="InterPro" id="IPR018060">
    <property type="entry name" value="HTH_AraC"/>
</dbReference>
<dbReference type="Pfam" id="PF12833">
    <property type="entry name" value="HTH_18"/>
    <property type="match status" value="1"/>
</dbReference>
<name>A0A0X8VD66_ANAPI</name>
<sequence length="333" mass="38583">MTATEREKNLYGRSVQIVSRSEEQIVYKLTDKSGDVLMTSYQIFPGVELIYNDVHARRCYVERAPRGNYIEINHCREGRIEFTFHEDYFYLTKGDFSLNVKHESPHESYFPLSHYHGVSVLIDLDRAPENLNCILEDINVSPKELGEKFCNDSFCFIARPTAQLEHLFWELYSVPISIRKGFFKIKVLELLLHLFHYEDTSQNEICKRSVKRSSVNLAKNVCNYLTEHMESHITITELGEIFHVSQTTLKKSFKDVYGVSIYSFIRRQKMQVAALLLRQTESTVLEIAGKCGYDNGSKFAGAFKNVIGMTPNEYRNTHVEEDILHFGAVYVEN</sequence>
<reference evidence="6" key="4">
    <citation type="submission" date="2016-11" db="EMBL/GenBank/DDBJ databases">
        <authorList>
            <person name="Varghese N."/>
            <person name="Submissions S."/>
        </authorList>
    </citation>
    <scope>NUCLEOTIDE SEQUENCE</scope>
    <source>
        <strain evidence="6">DSM 1682</strain>
    </source>
</reference>
<dbReference type="InterPro" id="IPR009057">
    <property type="entry name" value="Homeodomain-like_sf"/>
</dbReference>
<evidence type="ECO:0000256" key="2">
    <source>
        <dbReference type="ARBA" id="ARBA00023125"/>
    </source>
</evidence>
<dbReference type="PRINTS" id="PR00032">
    <property type="entry name" value="HTHARAC"/>
</dbReference>
<evidence type="ECO:0000313" key="8">
    <source>
        <dbReference type="Proteomes" id="UP000184204"/>
    </source>
</evidence>